<protein>
    <submittedName>
        <fullName evidence="1">Uncharacterized protein</fullName>
    </submittedName>
</protein>
<accession>A0A1M4T6Y5</accession>
<name>A0A1M4T6Y5_9BACT</name>
<keyword evidence="2" id="KW-1185">Reference proteome</keyword>
<evidence type="ECO:0000313" key="1">
    <source>
        <dbReference type="EMBL" id="SHE40221.1"/>
    </source>
</evidence>
<sequence length="230" mass="26195">MRTLHPRKVNKYIRASLREAVIAEQYNGPFNLSGRGHEPRVSLDRRMAGVLKNEDLPVVVIAGYGANNFFPKRIFDRALHSLIRHLGYAPFACANNHSVYRLDDPKPGDPPRKLIVQPEEALAVSFYEVEIYSSDSMNMVSSGETICTLSKENEVYSLELACYSSDFGGKGVQLWERVKDIWGPYSLIRQMEKLDRDYNLDMDWFRILALVADDDPELESAMQKAVFGED</sequence>
<reference evidence="1 2" key="1">
    <citation type="submission" date="2016-11" db="EMBL/GenBank/DDBJ databases">
        <authorList>
            <person name="Jaros S."/>
            <person name="Januszkiewicz K."/>
            <person name="Wedrychowicz H."/>
        </authorList>
    </citation>
    <scope>NUCLEOTIDE SEQUENCE [LARGE SCALE GENOMIC DNA]</scope>
    <source>
        <strain evidence="1 2">DSM 26897</strain>
    </source>
</reference>
<evidence type="ECO:0000313" key="2">
    <source>
        <dbReference type="Proteomes" id="UP000184368"/>
    </source>
</evidence>
<dbReference type="EMBL" id="FQUO01000001">
    <property type="protein sequence ID" value="SHE40221.1"/>
    <property type="molecule type" value="Genomic_DNA"/>
</dbReference>
<dbReference type="OrthoDB" id="10018053at2"/>
<dbReference type="Proteomes" id="UP000184368">
    <property type="component" value="Unassembled WGS sequence"/>
</dbReference>
<gene>
    <name evidence="1" type="ORF">SAMN05444008_101349</name>
</gene>
<proteinExistence type="predicted"/>
<dbReference type="RefSeq" id="WP_073039350.1">
    <property type="nucleotide sequence ID" value="NZ_FQUO01000001.1"/>
</dbReference>
<dbReference type="AlphaFoldDB" id="A0A1M4T6Y5"/>
<organism evidence="1 2">
    <name type="scientific">Cnuella takakiae</name>
    <dbReference type="NCBI Taxonomy" id="1302690"/>
    <lineage>
        <taxon>Bacteria</taxon>
        <taxon>Pseudomonadati</taxon>
        <taxon>Bacteroidota</taxon>
        <taxon>Chitinophagia</taxon>
        <taxon>Chitinophagales</taxon>
        <taxon>Chitinophagaceae</taxon>
        <taxon>Cnuella</taxon>
    </lineage>
</organism>